<proteinExistence type="predicted"/>
<dbReference type="HOGENOM" id="CLU_917144_0_0_7"/>
<dbReference type="KEGG" id="acp:A2cp1_3764"/>
<gene>
    <name evidence="1" type="ordered locus">A2cp1_3764</name>
</gene>
<dbReference type="Proteomes" id="UP000007089">
    <property type="component" value="Chromosome"/>
</dbReference>
<evidence type="ECO:0000313" key="1">
    <source>
        <dbReference type="EMBL" id="ACL67089.1"/>
    </source>
</evidence>
<accession>B8J6W7</accession>
<dbReference type="EMBL" id="CP001359">
    <property type="protein sequence ID" value="ACL67089.1"/>
    <property type="molecule type" value="Genomic_DNA"/>
</dbReference>
<keyword evidence="2" id="KW-1185">Reference proteome</keyword>
<evidence type="ECO:0000313" key="2">
    <source>
        <dbReference type="Proteomes" id="UP000007089"/>
    </source>
</evidence>
<reference evidence="1" key="1">
    <citation type="submission" date="2009-01" db="EMBL/GenBank/DDBJ databases">
        <title>Complete sequence of Anaeromyxobacter dehalogenans 2CP-1.</title>
        <authorList>
            <consortium name="US DOE Joint Genome Institute"/>
            <person name="Lucas S."/>
            <person name="Copeland A."/>
            <person name="Lapidus A."/>
            <person name="Glavina del Rio T."/>
            <person name="Dalin E."/>
            <person name="Tice H."/>
            <person name="Bruce D."/>
            <person name="Goodwin L."/>
            <person name="Pitluck S."/>
            <person name="Saunders E."/>
            <person name="Brettin T."/>
            <person name="Detter J.C."/>
            <person name="Han C."/>
            <person name="Larimer F."/>
            <person name="Land M."/>
            <person name="Hauser L."/>
            <person name="Kyrpides N."/>
            <person name="Ovchinnikova G."/>
            <person name="Beliaev A.S."/>
            <person name="Richardson P."/>
        </authorList>
    </citation>
    <scope>NUCLEOTIDE SEQUENCE</scope>
    <source>
        <strain evidence="1">2CP-1</strain>
    </source>
</reference>
<dbReference type="RefSeq" id="WP_011422674.1">
    <property type="nucleotide sequence ID" value="NC_011891.1"/>
</dbReference>
<dbReference type="AlphaFoldDB" id="B8J6W7"/>
<organism evidence="1 2">
    <name type="scientific">Anaeromyxobacter dehalogenans (strain ATCC BAA-258 / DSM 21875 / 2CP-1)</name>
    <dbReference type="NCBI Taxonomy" id="455488"/>
    <lineage>
        <taxon>Bacteria</taxon>
        <taxon>Pseudomonadati</taxon>
        <taxon>Myxococcota</taxon>
        <taxon>Myxococcia</taxon>
        <taxon>Myxococcales</taxon>
        <taxon>Cystobacterineae</taxon>
        <taxon>Anaeromyxobacteraceae</taxon>
        <taxon>Anaeromyxobacter</taxon>
    </lineage>
</organism>
<name>B8J6W7_ANAD2</name>
<protein>
    <submittedName>
        <fullName evidence="1">Uncharacterized protein</fullName>
    </submittedName>
</protein>
<sequence length="303" mass="34118">MKIRYLGFALEGEGPLGLPELTTFLQKASPARFALYDRIIRVAKKDGYFVGLVLSTKDQRQVCELAKENLVIEVREVAAGRAVIDFNFFVINEATRRGLYQHYHQSMGVRKFGEYLDHHLKQLVRREVESAISAAEASGEVTEKKKKTIRAGLSSRLKLTQLVRNEDVPELVEAMSRVKRLRIDFGALKAQQAPLFAPVMKDLITLAREEYVFDRDKSQSKVKAAVLSVLKGLSDAKGRIVGDDEDGHEQIINLLNNYEKFGDVEFGQAAKTMNLKVEEFAKSAMIKALLDAAKKNKDIFEVQ</sequence>